<organism evidence="1 2">
    <name type="scientific">Enhydrobacter aerosaccus</name>
    <dbReference type="NCBI Taxonomy" id="225324"/>
    <lineage>
        <taxon>Bacteria</taxon>
        <taxon>Pseudomonadati</taxon>
        <taxon>Pseudomonadota</taxon>
        <taxon>Alphaproteobacteria</taxon>
        <taxon>Hyphomicrobiales</taxon>
        <taxon>Enhydrobacter</taxon>
    </lineage>
</organism>
<dbReference type="Proteomes" id="UP000190092">
    <property type="component" value="Unassembled WGS sequence"/>
</dbReference>
<reference evidence="2" key="1">
    <citation type="submission" date="2017-02" db="EMBL/GenBank/DDBJ databases">
        <authorList>
            <person name="Varghese N."/>
            <person name="Submissions S."/>
        </authorList>
    </citation>
    <scope>NUCLEOTIDE SEQUENCE [LARGE SCALE GENOMIC DNA]</scope>
    <source>
        <strain evidence="2">ATCC 27094</strain>
    </source>
</reference>
<protein>
    <submittedName>
        <fullName evidence="1">Uncharacterized protein</fullName>
    </submittedName>
</protein>
<name>A0A1T4TLD0_9HYPH</name>
<evidence type="ECO:0000313" key="2">
    <source>
        <dbReference type="Proteomes" id="UP000190092"/>
    </source>
</evidence>
<proteinExistence type="predicted"/>
<evidence type="ECO:0000313" key="1">
    <source>
        <dbReference type="EMBL" id="SKA41323.1"/>
    </source>
</evidence>
<dbReference type="AlphaFoldDB" id="A0A1T4TLD0"/>
<dbReference type="RefSeq" id="WP_085938216.1">
    <property type="nucleotide sequence ID" value="NZ_FUWJ01000021.1"/>
</dbReference>
<sequence>MSDLSLLTSIYANVEHFASLIDTVIEHARTSATPTPGDAQKRLGQLLVDAGDQGQASQSYEALMLDSLLRDPSGETPLDLPQLGSRLLGGAISSSDQKQLEILAQGLERERSAVAGRLRGRG</sequence>
<gene>
    <name evidence="1" type="ORF">SAMN02745126_06486</name>
</gene>
<accession>A0A1T4TLD0</accession>
<dbReference type="EMBL" id="FUWJ01000021">
    <property type="protein sequence ID" value="SKA41323.1"/>
    <property type="molecule type" value="Genomic_DNA"/>
</dbReference>
<keyword evidence="2" id="KW-1185">Reference proteome</keyword>
<dbReference type="STRING" id="225324.SAMN02745126_06486"/>